<gene>
    <name evidence="11" type="ORF">HPBE_LOCUS8241</name>
</gene>
<evidence type="ECO:0000313" key="13">
    <source>
        <dbReference type="WBParaSite" id="HPBE_0000824001-mRNA-1"/>
    </source>
</evidence>
<dbReference type="Gene3D" id="1.10.418.60">
    <property type="entry name" value="Ncd80 complex, Nuf2 subunit"/>
    <property type="match status" value="1"/>
</dbReference>
<keyword evidence="5" id="KW-0498">Mitosis</keyword>
<keyword evidence="8" id="KW-0137">Centromere</keyword>
<keyword evidence="12" id="KW-1185">Reference proteome</keyword>
<evidence type="ECO:0000313" key="11">
    <source>
        <dbReference type="EMBL" id="VDO75540.1"/>
    </source>
</evidence>
<evidence type="ECO:0000256" key="9">
    <source>
        <dbReference type="SAM" id="Coils"/>
    </source>
</evidence>
<reference evidence="11 12" key="1">
    <citation type="submission" date="2018-11" db="EMBL/GenBank/DDBJ databases">
        <authorList>
            <consortium name="Pathogen Informatics"/>
        </authorList>
    </citation>
    <scope>NUCLEOTIDE SEQUENCE [LARGE SCALE GENOMIC DNA]</scope>
</reference>
<dbReference type="EMBL" id="UZAH01026097">
    <property type="protein sequence ID" value="VDO75540.1"/>
    <property type="molecule type" value="Genomic_DNA"/>
</dbReference>
<comment type="subcellular location">
    <subcellularLocation>
        <location evidence="1">Chromosome</location>
        <location evidence="1">Centromere</location>
    </subcellularLocation>
</comment>
<keyword evidence="3" id="KW-0158">Chromosome</keyword>
<dbReference type="WBParaSite" id="HPBE_0000824001-mRNA-1">
    <property type="protein sequence ID" value="HPBE_0000824001-mRNA-1"/>
    <property type="gene ID" value="HPBE_0000824001"/>
</dbReference>
<keyword evidence="7" id="KW-0131">Cell cycle</keyword>
<evidence type="ECO:0000259" key="10">
    <source>
        <dbReference type="Pfam" id="PF03800"/>
    </source>
</evidence>
<keyword evidence="4" id="KW-0132">Cell division</keyword>
<reference evidence="13" key="2">
    <citation type="submission" date="2019-09" db="UniProtKB">
        <authorList>
            <consortium name="WormBaseParasite"/>
        </authorList>
    </citation>
    <scope>IDENTIFICATION</scope>
</reference>
<sequence>MATLLLDTRTRVPLWEWTPPQTTSFSQRQRFIIDFGEANADFTMCDLINPSPKRTRKLLSPLEDYTSFHRMASKVFEKTSGKYGEAIEEAQEEVRLAENRKHALRSEHDTRKRKENEISCHEEISVLQREIERL</sequence>
<keyword evidence="6 9" id="KW-0175">Coiled coil</keyword>
<dbReference type="AlphaFoldDB" id="A0A3P7XLW5"/>
<name>A0A3P7XLW5_HELPZ</name>
<evidence type="ECO:0000256" key="6">
    <source>
        <dbReference type="ARBA" id="ARBA00023054"/>
    </source>
</evidence>
<evidence type="ECO:0000256" key="4">
    <source>
        <dbReference type="ARBA" id="ARBA00022618"/>
    </source>
</evidence>
<comment type="similarity">
    <text evidence="2">Belongs to the NUF2 family.</text>
</comment>
<feature type="domain" description="Kinetochore protein Nuf2 N-terminal" evidence="10">
    <location>
        <begin position="29"/>
        <end position="80"/>
    </location>
</feature>
<organism evidence="11">
    <name type="scientific">Heligmosomoides polygyrus</name>
    <name type="common">Parasitic roundworm</name>
    <dbReference type="NCBI Taxonomy" id="6339"/>
    <lineage>
        <taxon>Eukaryota</taxon>
        <taxon>Metazoa</taxon>
        <taxon>Ecdysozoa</taxon>
        <taxon>Nematoda</taxon>
        <taxon>Chromadorea</taxon>
        <taxon>Rhabditida</taxon>
        <taxon>Rhabditina</taxon>
        <taxon>Rhabditomorpha</taxon>
        <taxon>Strongyloidea</taxon>
        <taxon>Heligmosomidae</taxon>
        <taxon>Heligmosomoides</taxon>
    </lineage>
</organism>
<dbReference type="InterPro" id="IPR038275">
    <property type="entry name" value="Nuf2_N_sf"/>
</dbReference>
<dbReference type="Pfam" id="PF03800">
    <property type="entry name" value="Nuf2"/>
    <property type="match status" value="1"/>
</dbReference>
<evidence type="ECO:0000256" key="7">
    <source>
        <dbReference type="ARBA" id="ARBA00023306"/>
    </source>
</evidence>
<evidence type="ECO:0000256" key="1">
    <source>
        <dbReference type="ARBA" id="ARBA00004584"/>
    </source>
</evidence>
<dbReference type="GO" id="GO:0031262">
    <property type="term" value="C:Ndc80 complex"/>
    <property type="evidence" value="ECO:0007669"/>
    <property type="project" value="InterPro"/>
</dbReference>
<evidence type="ECO:0000256" key="8">
    <source>
        <dbReference type="ARBA" id="ARBA00023328"/>
    </source>
</evidence>
<proteinExistence type="inferred from homology"/>
<accession>A0A3P7XLW5</accession>
<dbReference type="InterPro" id="IPR005549">
    <property type="entry name" value="Kinetochore_Nuf2_N"/>
</dbReference>
<evidence type="ECO:0000256" key="2">
    <source>
        <dbReference type="ARBA" id="ARBA00005498"/>
    </source>
</evidence>
<evidence type="ECO:0000313" key="12">
    <source>
        <dbReference type="Proteomes" id="UP000050761"/>
    </source>
</evidence>
<evidence type="ECO:0000256" key="3">
    <source>
        <dbReference type="ARBA" id="ARBA00022454"/>
    </source>
</evidence>
<dbReference type="OrthoDB" id="5862693at2759"/>
<dbReference type="GO" id="GO:0051301">
    <property type="term" value="P:cell division"/>
    <property type="evidence" value="ECO:0007669"/>
    <property type="project" value="UniProtKB-KW"/>
</dbReference>
<dbReference type="Proteomes" id="UP000050761">
    <property type="component" value="Unassembled WGS sequence"/>
</dbReference>
<evidence type="ECO:0000256" key="5">
    <source>
        <dbReference type="ARBA" id="ARBA00022776"/>
    </source>
</evidence>
<protein>
    <submittedName>
        <fullName evidence="13">Nuf2 domain-containing protein</fullName>
    </submittedName>
</protein>
<feature type="coiled-coil region" evidence="9">
    <location>
        <begin position="80"/>
        <end position="107"/>
    </location>
</feature>